<dbReference type="PANTHER" id="PTHR15887:SF1">
    <property type="entry name" value="TRANSMEMBRANE PROTEIN 69"/>
    <property type="match status" value="1"/>
</dbReference>
<dbReference type="Proteomes" id="UP000316688">
    <property type="component" value="Unassembled WGS sequence"/>
</dbReference>
<gene>
    <name evidence="2" type="ORF">FPL11_07910</name>
</gene>
<organism evidence="2 3">
    <name type="scientific">Spiribacter aquaticus</name>
    <dbReference type="NCBI Taxonomy" id="1935996"/>
    <lineage>
        <taxon>Bacteria</taxon>
        <taxon>Pseudomonadati</taxon>
        <taxon>Pseudomonadota</taxon>
        <taxon>Gammaproteobacteria</taxon>
        <taxon>Chromatiales</taxon>
        <taxon>Ectothiorhodospiraceae</taxon>
        <taxon>Spiribacter</taxon>
    </lineage>
</organism>
<keyword evidence="1" id="KW-0472">Membrane</keyword>
<dbReference type="Pfam" id="PF11911">
    <property type="entry name" value="DUF3429"/>
    <property type="match status" value="1"/>
</dbReference>
<reference evidence="2 3" key="1">
    <citation type="submission" date="2019-07" db="EMBL/GenBank/DDBJ databases">
        <title>Reclasification of Spiribacter aquaticus.</title>
        <authorList>
            <person name="Leon M.J."/>
            <person name="Sanchez-Porro C."/>
            <person name="Ventosa A."/>
        </authorList>
    </citation>
    <scope>NUCLEOTIDE SEQUENCE [LARGE SCALE GENOMIC DNA]</scope>
    <source>
        <strain evidence="2 3">SP30</strain>
    </source>
</reference>
<accession>A0A557RHG6</accession>
<feature type="transmembrane region" description="Helical" evidence="1">
    <location>
        <begin position="156"/>
        <end position="175"/>
    </location>
</feature>
<dbReference type="InterPro" id="IPR021836">
    <property type="entry name" value="DUF3429"/>
</dbReference>
<keyword evidence="1" id="KW-0812">Transmembrane</keyword>
<dbReference type="SUPFAM" id="SSF52833">
    <property type="entry name" value="Thioredoxin-like"/>
    <property type="match status" value="1"/>
</dbReference>
<proteinExistence type="predicted"/>
<keyword evidence="3" id="KW-1185">Reference proteome</keyword>
<protein>
    <submittedName>
        <fullName evidence="2">DUF3429 family protein</fullName>
    </submittedName>
</protein>
<name>A0A557RHG6_9GAMM</name>
<feature type="transmembrane region" description="Helical" evidence="1">
    <location>
        <begin position="195"/>
        <end position="219"/>
    </location>
</feature>
<dbReference type="PANTHER" id="PTHR15887">
    <property type="entry name" value="TRANSMEMBRANE PROTEIN 69"/>
    <property type="match status" value="1"/>
</dbReference>
<dbReference type="Gene3D" id="3.40.30.10">
    <property type="entry name" value="Glutaredoxin"/>
    <property type="match status" value="1"/>
</dbReference>
<feature type="transmembrane region" description="Helical" evidence="1">
    <location>
        <begin position="130"/>
        <end position="149"/>
    </location>
</feature>
<evidence type="ECO:0000256" key="1">
    <source>
        <dbReference type="SAM" id="Phobius"/>
    </source>
</evidence>
<comment type="caution">
    <text evidence="2">The sequence shown here is derived from an EMBL/GenBank/DDBJ whole genome shotgun (WGS) entry which is preliminary data.</text>
</comment>
<evidence type="ECO:0000313" key="2">
    <source>
        <dbReference type="EMBL" id="TVO64564.1"/>
    </source>
</evidence>
<feature type="transmembrane region" description="Helical" evidence="1">
    <location>
        <begin position="240"/>
        <end position="260"/>
    </location>
</feature>
<dbReference type="PROSITE" id="PS51354">
    <property type="entry name" value="GLUTAREDOXIN_2"/>
    <property type="match status" value="1"/>
</dbReference>
<dbReference type="AlphaFoldDB" id="A0A557RHG6"/>
<keyword evidence="1" id="KW-1133">Transmembrane helix</keyword>
<sequence length="264" mass="28413">MKTSGACVDRLGYASFDPIMHVEFLTVGCAMSDDQSLRELAASADVVVFHSTVTDLGGLDELLEDSGRDWRAVEMGMGSAENREQFGRLKALTGSATLPQVFIGGHFIGGLRAASARLQAEGRHRMAADWIGYLGLIPFAATAAGPWLGMAWTSDWLLAYGAVILSFIGAIHWGLAMGQRNPPPAAFYTSVIPALVAWVVLMLPVIIALPVMAAAFIAWRYGEYRFVEPTLPRWFRRLRTVLSVGAAVALAAGWLALLPFTGTA</sequence>
<dbReference type="InterPro" id="IPR036249">
    <property type="entry name" value="Thioredoxin-like_sf"/>
</dbReference>
<dbReference type="EMBL" id="VMKP01000003">
    <property type="protein sequence ID" value="TVO64564.1"/>
    <property type="molecule type" value="Genomic_DNA"/>
</dbReference>
<evidence type="ECO:0000313" key="3">
    <source>
        <dbReference type="Proteomes" id="UP000316688"/>
    </source>
</evidence>